<reference evidence="12 13" key="1">
    <citation type="submission" date="2024-10" db="EMBL/GenBank/DDBJ databases">
        <authorList>
            <person name="Kim D."/>
        </authorList>
    </citation>
    <scope>NUCLEOTIDE SEQUENCE [LARGE SCALE GENOMIC DNA]</scope>
    <source>
        <strain evidence="12">Taebaek</strain>
    </source>
</reference>
<dbReference type="EMBL" id="JBICCN010000090">
    <property type="protein sequence ID" value="KAL3094469.1"/>
    <property type="molecule type" value="Genomic_DNA"/>
</dbReference>
<sequence length="509" mass="57697">MALKLTEEEKGEEGAGGKAKEKAEEKEKRKRLEEKHWTRKRLIGVGGREAKEKEEEEEEEKEEDEAAEDGKVEEEEEAEEEEEDEHEEKMPAWKKYARIVLPHVGLILMSVCYIVGGAFVFYQLERPNEIAVRRETLDIIEREKHEMLDQIWALINDPTVPQDHLELVAADRVENITRLMFEAFDTHYVGLAHLRGEKSIDQSSWSMTTAVFFTSTLLTTIGYGNLVPVTSAGRMFCIFYALFGVPLILITVADIGKFFSTLIVLLYTHYTRAKLRLRQRLIGHGGGADAAGHSSTLMRAHLHELGLYNISIPVTLVAAILLGYMSIGAVLLAKWERWPLFDGFYYSFITMTTVGFGDIVPAKHEFFLFDLFYIIVGLAITTMCIDLVGIEYIEKIHYFGRAISGARFALVNVGGRMVRVPDLVRCAHVLHQKYGQRKPTRQRRKRTVSASSTQNLFMAWKGAYAPKDLPYIRFIDFGSLASFESISISSLFSAIFTSGGQKSREPTFV</sequence>
<evidence type="ECO:0000256" key="4">
    <source>
        <dbReference type="ARBA" id="ARBA00022989"/>
    </source>
</evidence>
<keyword evidence="2 8" id="KW-0813">Transport</keyword>
<evidence type="ECO:0000256" key="10">
    <source>
        <dbReference type="SAM" id="Phobius"/>
    </source>
</evidence>
<feature type="transmembrane region" description="Helical" evidence="10">
    <location>
        <begin position="238"/>
        <end position="267"/>
    </location>
</feature>
<dbReference type="GO" id="GO:0016020">
    <property type="term" value="C:membrane"/>
    <property type="evidence" value="ECO:0007669"/>
    <property type="project" value="UniProtKB-SubCell"/>
</dbReference>
<keyword evidence="7 8" id="KW-0407">Ion channel</keyword>
<keyword evidence="13" id="KW-1185">Reference proteome</keyword>
<keyword evidence="3 8" id="KW-0812">Transmembrane</keyword>
<evidence type="ECO:0000256" key="9">
    <source>
        <dbReference type="SAM" id="MobiDB-lite"/>
    </source>
</evidence>
<feature type="domain" description="Potassium channel" evidence="11">
    <location>
        <begin position="203"/>
        <end position="260"/>
    </location>
</feature>
<evidence type="ECO:0000256" key="5">
    <source>
        <dbReference type="ARBA" id="ARBA00023065"/>
    </source>
</evidence>
<feature type="transmembrane region" description="Helical" evidence="10">
    <location>
        <begin position="99"/>
        <end position="122"/>
    </location>
</feature>
<comment type="caution">
    <text evidence="12">The sequence shown here is derived from an EMBL/GenBank/DDBJ whole genome shotgun (WGS) entry which is preliminary data.</text>
</comment>
<dbReference type="InterPro" id="IPR003280">
    <property type="entry name" value="2pore_dom_K_chnl"/>
</dbReference>
<dbReference type="Pfam" id="PF07885">
    <property type="entry name" value="Ion_trans_2"/>
    <property type="match status" value="2"/>
</dbReference>
<feature type="transmembrane region" description="Helical" evidence="10">
    <location>
        <begin position="307"/>
        <end position="332"/>
    </location>
</feature>
<evidence type="ECO:0000256" key="1">
    <source>
        <dbReference type="ARBA" id="ARBA00004141"/>
    </source>
</evidence>
<feature type="transmembrane region" description="Helical" evidence="10">
    <location>
        <begin position="344"/>
        <end position="360"/>
    </location>
</feature>
<comment type="subcellular location">
    <subcellularLocation>
        <location evidence="1">Membrane</location>
        <topology evidence="1">Multi-pass membrane protein</topology>
    </subcellularLocation>
</comment>
<dbReference type="PRINTS" id="PR01333">
    <property type="entry name" value="2POREKCHANEL"/>
</dbReference>
<gene>
    <name evidence="12" type="ORF">niasHS_004849</name>
</gene>
<accession>A0ABD2JV54</accession>
<evidence type="ECO:0000256" key="2">
    <source>
        <dbReference type="ARBA" id="ARBA00022448"/>
    </source>
</evidence>
<evidence type="ECO:0000256" key="7">
    <source>
        <dbReference type="ARBA" id="ARBA00023303"/>
    </source>
</evidence>
<organism evidence="12 13">
    <name type="scientific">Heterodera schachtii</name>
    <name type="common">Sugarbeet cyst nematode worm</name>
    <name type="synonym">Tylenchus schachtii</name>
    <dbReference type="NCBI Taxonomy" id="97005"/>
    <lineage>
        <taxon>Eukaryota</taxon>
        <taxon>Metazoa</taxon>
        <taxon>Ecdysozoa</taxon>
        <taxon>Nematoda</taxon>
        <taxon>Chromadorea</taxon>
        <taxon>Rhabditida</taxon>
        <taxon>Tylenchina</taxon>
        <taxon>Tylenchomorpha</taxon>
        <taxon>Tylenchoidea</taxon>
        <taxon>Heteroderidae</taxon>
        <taxon>Heteroderinae</taxon>
        <taxon>Heterodera</taxon>
    </lineage>
</organism>
<keyword evidence="4 10" id="KW-1133">Transmembrane helix</keyword>
<keyword evidence="5 8" id="KW-0406">Ion transport</keyword>
<comment type="similarity">
    <text evidence="8">Belongs to the two pore domain potassium channel (TC 1.A.1.8) family.</text>
</comment>
<feature type="domain" description="Potassium channel" evidence="11">
    <location>
        <begin position="320"/>
        <end position="390"/>
    </location>
</feature>
<dbReference type="PANTHER" id="PTHR11003">
    <property type="entry name" value="POTASSIUM CHANNEL, SUBFAMILY K"/>
    <property type="match status" value="1"/>
</dbReference>
<dbReference type="PANTHER" id="PTHR11003:SF90">
    <property type="entry name" value="POTASSIUM CHANNEL DOMAIN-CONTAINING PROTEIN"/>
    <property type="match status" value="1"/>
</dbReference>
<name>A0ABD2JV54_HETSC</name>
<evidence type="ECO:0000256" key="8">
    <source>
        <dbReference type="RuleBase" id="RU003857"/>
    </source>
</evidence>
<dbReference type="Proteomes" id="UP001620645">
    <property type="component" value="Unassembled WGS sequence"/>
</dbReference>
<evidence type="ECO:0000259" key="11">
    <source>
        <dbReference type="Pfam" id="PF07885"/>
    </source>
</evidence>
<evidence type="ECO:0000256" key="3">
    <source>
        <dbReference type="ARBA" id="ARBA00022692"/>
    </source>
</evidence>
<evidence type="ECO:0000256" key="6">
    <source>
        <dbReference type="ARBA" id="ARBA00023136"/>
    </source>
</evidence>
<evidence type="ECO:0000313" key="12">
    <source>
        <dbReference type="EMBL" id="KAL3094469.1"/>
    </source>
</evidence>
<protein>
    <recommendedName>
        <fullName evidence="11">Potassium channel domain-containing protein</fullName>
    </recommendedName>
</protein>
<dbReference type="GO" id="GO:0034220">
    <property type="term" value="P:monoatomic ion transmembrane transport"/>
    <property type="evidence" value="ECO:0007669"/>
    <property type="project" value="UniProtKB-KW"/>
</dbReference>
<feature type="transmembrane region" description="Helical" evidence="10">
    <location>
        <begin position="372"/>
        <end position="393"/>
    </location>
</feature>
<feature type="transmembrane region" description="Helical" evidence="10">
    <location>
        <begin position="205"/>
        <end position="226"/>
    </location>
</feature>
<evidence type="ECO:0000313" key="13">
    <source>
        <dbReference type="Proteomes" id="UP001620645"/>
    </source>
</evidence>
<keyword evidence="6 10" id="KW-0472">Membrane</keyword>
<feature type="compositionally biased region" description="Acidic residues" evidence="9">
    <location>
        <begin position="54"/>
        <end position="86"/>
    </location>
</feature>
<proteinExistence type="inferred from homology"/>
<dbReference type="InterPro" id="IPR013099">
    <property type="entry name" value="K_chnl_dom"/>
</dbReference>
<dbReference type="AlphaFoldDB" id="A0ABD2JV54"/>
<dbReference type="Gene3D" id="1.10.287.70">
    <property type="match status" value="1"/>
</dbReference>
<dbReference type="SUPFAM" id="SSF81324">
    <property type="entry name" value="Voltage-gated potassium channels"/>
    <property type="match status" value="2"/>
</dbReference>
<feature type="region of interest" description="Disordered" evidence="9">
    <location>
        <begin position="1"/>
        <end position="89"/>
    </location>
</feature>
<feature type="compositionally biased region" description="Basic and acidic residues" evidence="9">
    <location>
        <begin position="1"/>
        <end position="36"/>
    </location>
</feature>